<organism evidence="2 3">
    <name type="scientific">Agaribacter marinus</name>
    <dbReference type="NCBI Taxonomy" id="1431249"/>
    <lineage>
        <taxon>Bacteria</taxon>
        <taxon>Pseudomonadati</taxon>
        <taxon>Pseudomonadota</taxon>
        <taxon>Gammaproteobacteria</taxon>
        <taxon>Alteromonadales</taxon>
        <taxon>Alteromonadaceae</taxon>
        <taxon>Agaribacter</taxon>
    </lineage>
</organism>
<name>A0AA37WI49_9ALTE</name>
<feature type="transmembrane region" description="Helical" evidence="1">
    <location>
        <begin position="150"/>
        <end position="172"/>
    </location>
</feature>
<dbReference type="AlphaFoldDB" id="A0AA37WI49"/>
<evidence type="ECO:0000313" key="2">
    <source>
        <dbReference type="EMBL" id="GLR71761.1"/>
    </source>
</evidence>
<reference evidence="2" key="1">
    <citation type="journal article" date="2014" name="Int. J. Syst. Evol. Microbiol.">
        <title>Complete genome sequence of Corynebacterium casei LMG S-19264T (=DSM 44701T), isolated from a smear-ripened cheese.</title>
        <authorList>
            <consortium name="US DOE Joint Genome Institute (JGI-PGF)"/>
            <person name="Walter F."/>
            <person name="Albersmeier A."/>
            <person name="Kalinowski J."/>
            <person name="Ruckert C."/>
        </authorList>
    </citation>
    <scope>NUCLEOTIDE SEQUENCE</scope>
    <source>
        <strain evidence="2">NBRC 110023</strain>
    </source>
</reference>
<keyword evidence="1" id="KW-0472">Membrane</keyword>
<keyword evidence="1" id="KW-1133">Transmembrane helix</keyword>
<sequence length="398" mass="45709">MTTVVPSKEDLYKQLQRIQQSNALSRSSNLSKLLEYLVQKEIQRIEQQLTTTSLPKELEIAIDVFDKNVNFNSNEDASVRVHVSRLRKKLLEYYLQEGKQEDFRTVIPVGEYRLVFIKNTHASTSVDSDKKAKKQSSFRQTALKGYQTKYLIPFCILSLLIHFLFITTFDVYKSDKTTLNPIWAEYQSPKVKNIIVLGTQAESSMRETHHNDRRMSKGLVLAFKNILTLSNDFRYTPVILSSDLSANDIKQANIIYIGHFENMGMLANYFSGSQYSFDSENNRLNVKNTTEAFYGPKNTSQQYTDYGLFAKVDGPRNNKIYIISGFTDSSLLWLSWFLTSSEETTQTSYAASLESELSSQHKNVEMLFKINSMDGQDLSHELISNTTITSKTIWHMPD</sequence>
<reference evidence="2" key="2">
    <citation type="submission" date="2023-01" db="EMBL/GenBank/DDBJ databases">
        <title>Draft genome sequence of Agaribacter marinus strain NBRC 110023.</title>
        <authorList>
            <person name="Sun Q."/>
            <person name="Mori K."/>
        </authorList>
    </citation>
    <scope>NUCLEOTIDE SEQUENCE</scope>
    <source>
        <strain evidence="2">NBRC 110023</strain>
    </source>
</reference>
<dbReference type="RefSeq" id="WP_284218097.1">
    <property type="nucleotide sequence ID" value="NZ_BSOT01000006.1"/>
</dbReference>
<accession>A0AA37WI49</accession>
<keyword evidence="1" id="KW-0812">Transmembrane</keyword>
<proteinExistence type="predicted"/>
<comment type="caution">
    <text evidence="2">The sequence shown here is derived from an EMBL/GenBank/DDBJ whole genome shotgun (WGS) entry which is preliminary data.</text>
</comment>
<dbReference type="Proteomes" id="UP001156601">
    <property type="component" value="Unassembled WGS sequence"/>
</dbReference>
<keyword evidence="3" id="KW-1185">Reference proteome</keyword>
<protein>
    <submittedName>
        <fullName evidence="2">Uncharacterized protein</fullName>
    </submittedName>
</protein>
<evidence type="ECO:0000313" key="3">
    <source>
        <dbReference type="Proteomes" id="UP001156601"/>
    </source>
</evidence>
<dbReference type="EMBL" id="BSOT01000006">
    <property type="protein sequence ID" value="GLR71761.1"/>
    <property type="molecule type" value="Genomic_DNA"/>
</dbReference>
<evidence type="ECO:0000256" key="1">
    <source>
        <dbReference type="SAM" id="Phobius"/>
    </source>
</evidence>
<gene>
    <name evidence="2" type="ORF">GCM10007852_26690</name>
</gene>